<gene>
    <name evidence="3" type="ORF">FVF58_29020</name>
</gene>
<name>A0A5B0GRV3_9BURK</name>
<evidence type="ECO:0000313" key="3">
    <source>
        <dbReference type="EMBL" id="KAA1005625.1"/>
    </source>
</evidence>
<evidence type="ECO:0000256" key="2">
    <source>
        <dbReference type="RuleBase" id="RU000363"/>
    </source>
</evidence>
<dbReference type="SUPFAM" id="SSF51735">
    <property type="entry name" value="NAD(P)-binding Rossmann-fold domains"/>
    <property type="match status" value="1"/>
</dbReference>
<dbReference type="AlphaFoldDB" id="A0A5B0GRV3"/>
<sequence>MIPSATTTKREDRASPIHSVPQGQVHMNESEQQVAVVTGATGGIGRWIALGLARAGHHVVMIARDAARGDAAAAWIGQRVPGSSIEVELADLSSLAATQRAGQEIAARHPRVALLVNNAGIFTARRQVTAEGHERVLAVNHLAPYVLTHELEAALRAGAPSRVINVGSSTSDRASIDPDDLELVRGWGMVRAYSQSKLAIMMSTFALAQRLRGSGVVAHVVHPGAVATDLIRESGLIGIAWRLMAPFMRTEEQGADAPLDAALAPKWANITGAYVKDRAAVRPNRRALDPVLVGKVDAATRKLALQGLEGGLE</sequence>
<dbReference type="PANTHER" id="PTHR43157:SF31">
    <property type="entry name" value="PHOSPHATIDYLINOSITOL-GLYCAN BIOSYNTHESIS CLASS F PROTEIN"/>
    <property type="match status" value="1"/>
</dbReference>
<proteinExistence type="inferred from homology"/>
<evidence type="ECO:0000256" key="1">
    <source>
        <dbReference type="ARBA" id="ARBA00023002"/>
    </source>
</evidence>
<comment type="similarity">
    <text evidence="2">Belongs to the short-chain dehydrogenases/reductases (SDR) family.</text>
</comment>
<dbReference type="EMBL" id="VTUZ01000022">
    <property type="protein sequence ID" value="KAA1005625.1"/>
    <property type="molecule type" value="Genomic_DNA"/>
</dbReference>
<dbReference type="Pfam" id="PF00106">
    <property type="entry name" value="adh_short"/>
    <property type="match status" value="1"/>
</dbReference>
<accession>A0A5B0GRV3</accession>
<keyword evidence="4" id="KW-1185">Reference proteome</keyword>
<protein>
    <submittedName>
        <fullName evidence="3">SDR family NAD(P)-dependent oxidoreductase</fullName>
    </submittedName>
</protein>
<dbReference type="PRINTS" id="PR00081">
    <property type="entry name" value="GDHRDH"/>
</dbReference>
<comment type="caution">
    <text evidence="3">The sequence shown here is derived from an EMBL/GenBank/DDBJ whole genome shotgun (WGS) entry which is preliminary data.</text>
</comment>
<dbReference type="Gene3D" id="3.40.50.720">
    <property type="entry name" value="NAD(P)-binding Rossmann-like Domain"/>
    <property type="match status" value="1"/>
</dbReference>
<evidence type="ECO:0000313" key="4">
    <source>
        <dbReference type="Proteomes" id="UP000325273"/>
    </source>
</evidence>
<dbReference type="PANTHER" id="PTHR43157">
    <property type="entry name" value="PHOSPHATIDYLINOSITOL-GLYCAN BIOSYNTHESIS CLASS F PROTEIN-RELATED"/>
    <property type="match status" value="1"/>
</dbReference>
<keyword evidence="1" id="KW-0560">Oxidoreductase</keyword>
<dbReference type="Proteomes" id="UP000325273">
    <property type="component" value="Unassembled WGS sequence"/>
</dbReference>
<reference evidence="3 4" key="1">
    <citation type="submission" date="2019-08" db="EMBL/GenBank/DDBJ databases">
        <title>Paraburkholderia sp. DCY113.</title>
        <authorList>
            <person name="Kang J."/>
        </authorList>
    </citation>
    <scope>NUCLEOTIDE SEQUENCE [LARGE SCALE GENOMIC DNA]</scope>
    <source>
        <strain evidence="3 4">DCY113</strain>
    </source>
</reference>
<dbReference type="InterPro" id="IPR002347">
    <property type="entry name" value="SDR_fam"/>
</dbReference>
<dbReference type="GO" id="GO:0016491">
    <property type="term" value="F:oxidoreductase activity"/>
    <property type="evidence" value="ECO:0007669"/>
    <property type="project" value="UniProtKB-KW"/>
</dbReference>
<dbReference type="PRINTS" id="PR00080">
    <property type="entry name" value="SDRFAMILY"/>
</dbReference>
<organism evidence="3 4">
    <name type="scientific">Paraburkholderia panacisoli</name>
    <dbReference type="NCBI Taxonomy" id="2603818"/>
    <lineage>
        <taxon>Bacteria</taxon>
        <taxon>Pseudomonadati</taxon>
        <taxon>Pseudomonadota</taxon>
        <taxon>Betaproteobacteria</taxon>
        <taxon>Burkholderiales</taxon>
        <taxon>Burkholderiaceae</taxon>
        <taxon>Paraburkholderia</taxon>
    </lineage>
</organism>
<dbReference type="InterPro" id="IPR036291">
    <property type="entry name" value="NAD(P)-bd_dom_sf"/>
</dbReference>